<dbReference type="SUPFAM" id="SSF56024">
    <property type="entry name" value="Phospholipase D/nuclease"/>
    <property type="match status" value="1"/>
</dbReference>
<evidence type="ECO:0000256" key="4">
    <source>
        <dbReference type="ARBA" id="ARBA00023212"/>
    </source>
</evidence>
<comment type="similarity">
    <text evidence="2">Belongs to the FAM83 family.</text>
</comment>
<feature type="compositionally biased region" description="Basic residues" evidence="5">
    <location>
        <begin position="1398"/>
        <end position="1408"/>
    </location>
</feature>
<dbReference type="Proteomes" id="UP000694621">
    <property type="component" value="Unplaced"/>
</dbReference>
<feature type="region of interest" description="Disordered" evidence="5">
    <location>
        <begin position="764"/>
        <end position="788"/>
    </location>
</feature>
<evidence type="ECO:0000256" key="5">
    <source>
        <dbReference type="SAM" id="MobiDB-lite"/>
    </source>
</evidence>
<feature type="compositionally biased region" description="Basic and acidic residues" evidence="5">
    <location>
        <begin position="1388"/>
        <end position="1397"/>
    </location>
</feature>
<protein>
    <submittedName>
        <fullName evidence="7">Si:dkey-27o4.1</fullName>
    </submittedName>
</protein>
<keyword evidence="3" id="KW-0963">Cytoplasm</keyword>
<dbReference type="OrthoDB" id="6103632at2759"/>
<feature type="compositionally biased region" description="Basic and acidic residues" evidence="5">
    <location>
        <begin position="1082"/>
        <end position="1098"/>
    </location>
</feature>
<feature type="compositionally biased region" description="Polar residues" evidence="5">
    <location>
        <begin position="649"/>
        <end position="658"/>
    </location>
</feature>
<accession>A0A8B9LJD7</accession>
<dbReference type="GO" id="GO:0007165">
    <property type="term" value="P:signal transduction"/>
    <property type="evidence" value="ECO:0007669"/>
    <property type="project" value="TreeGrafter"/>
</dbReference>
<feature type="region of interest" description="Disordered" evidence="5">
    <location>
        <begin position="710"/>
        <end position="736"/>
    </location>
</feature>
<feature type="compositionally biased region" description="Polar residues" evidence="5">
    <location>
        <begin position="1497"/>
        <end position="1507"/>
    </location>
</feature>
<feature type="compositionally biased region" description="Polar residues" evidence="5">
    <location>
        <begin position="331"/>
        <end position="340"/>
    </location>
</feature>
<dbReference type="Pfam" id="PF07894">
    <property type="entry name" value="SACK1"/>
    <property type="match status" value="1"/>
</dbReference>
<evidence type="ECO:0000313" key="7">
    <source>
        <dbReference type="Ensembl" id="ENSAMXP00005049614.1"/>
    </source>
</evidence>
<feature type="compositionally biased region" description="Basic and acidic residues" evidence="5">
    <location>
        <begin position="865"/>
        <end position="878"/>
    </location>
</feature>
<feature type="region of interest" description="Disordered" evidence="5">
    <location>
        <begin position="1467"/>
        <end position="1537"/>
    </location>
</feature>
<feature type="compositionally biased region" description="Polar residues" evidence="5">
    <location>
        <begin position="727"/>
        <end position="736"/>
    </location>
</feature>
<evidence type="ECO:0000256" key="3">
    <source>
        <dbReference type="ARBA" id="ARBA00022490"/>
    </source>
</evidence>
<dbReference type="FunFam" id="3.30.870.10:FF:000004">
    <property type="entry name" value="protein FAM83H isoform X2"/>
    <property type="match status" value="1"/>
</dbReference>
<feature type="region of interest" description="Disordered" evidence="5">
    <location>
        <begin position="1078"/>
        <end position="1152"/>
    </location>
</feature>
<dbReference type="PANTHER" id="PTHR16181:SF29">
    <property type="entry name" value="PROTEIN FAM83A-RELATED"/>
    <property type="match status" value="1"/>
</dbReference>
<proteinExistence type="inferred from homology"/>
<feature type="region of interest" description="Disordered" evidence="5">
    <location>
        <begin position="483"/>
        <end position="504"/>
    </location>
</feature>
<dbReference type="InterPro" id="IPR012461">
    <property type="entry name" value="SACK1"/>
</dbReference>
<feature type="region of interest" description="Disordered" evidence="5">
    <location>
        <begin position="1388"/>
        <end position="1441"/>
    </location>
</feature>
<dbReference type="GO" id="GO:0019901">
    <property type="term" value="F:protein kinase binding"/>
    <property type="evidence" value="ECO:0007669"/>
    <property type="project" value="TreeGrafter"/>
</dbReference>
<dbReference type="PANTHER" id="PTHR16181">
    <property type="entry name" value="PROTEIN FAM83A-RELATED"/>
    <property type="match status" value="1"/>
</dbReference>
<feature type="domain" description="Scaffolding anchor of CK1" evidence="6">
    <location>
        <begin position="17"/>
        <end position="284"/>
    </location>
</feature>
<comment type="subcellular location">
    <subcellularLocation>
        <location evidence="1">Cytoplasm</location>
        <location evidence="1">Cytoskeleton</location>
    </subcellularLocation>
</comment>
<feature type="compositionally biased region" description="Basic and acidic residues" evidence="5">
    <location>
        <begin position="764"/>
        <end position="780"/>
    </location>
</feature>
<sequence>MALSQLQCLDDNHVNLRTNESKPEFLYSEEQRLALETLLDGGRELFQEFLKSSSARSFLSELEVTRFTGSVEVFCPDGPVRAGGDADEAHGSLQYWPDRSDTSLPELDMGWPDSGAYRGVTRAHVYAQPPLEGDAHIKEVVRKSIAQAQKVIAVVMDLFTDVDIFQDLLDASLKRKVAVYIILETTGVPHFLQMCERAAMHTGHLKNLRVRSIRGAEFFTRSSKKICGTQSQKFMFVDGDKTLSGSYSFTWTASRLDRNIITMLTGQAVDAFDKLFRELYAVSNGVNLSKIKLDNEPTTEPAPQSAPALLPSSTMALRLINPKYALVSSGATANSNSTPQAPEPRLAKNSSVKHVKELPEPPPVHPGLLHLEKANMIEYLPVWPEPDPPSDVIGFINIRDYNKPLQAHLMRSELFEVSQAIRFKDPFQVPEKPLIERASLQPKVVESSSYPLANELINEQPISIQPQASLEEKNRHARPLDSVELPLSSPNEQTSGFLSSSNQSKKDSALVHGLEKLMDMSLLPREEIHAFSTKPEPLKAESKLSILDPKTTHTPTVHFETTSVQQTLDTPTEIPKYASNFSSTSDEYFECSDFLTVDSEFEGMVNKVRPDSRLSEQDCHTDDCSKTVTQSQPYISLQLQQLALAASSFTHESGPQSLNEHKTDVTKDPQEGPQEQCVGQCDATGMALHRGLDKTEAKHEAGFELQADEMSEELESGRESLKEPDETQQTSGIQTQCDDQPVAEMAFHWESDKTETQLDIQADRLSEEHESGCESLKVPDEPLQPSGIQTQCDAQPVAEMAFHWESDKTETGLKIQADVPSEELESGCESQKEPDEPHQPSGIQTQDKTETGLDIQSNGLSEELESSHESLKEPDEPHQPSGIQTQCDAQSVAEITFHWKPDKTETCLETLADTLFKPKPPPKDHHHEVQDDSSVLAHEINPLEANLLKGYTDTQAACKEKVEGLDRENEEPSKQELDHKEHSVVNYTLGFKPVEANKSQLADNELVSKSVLQAKDSSPDYLKCNDSPTVDSRFKSIFSVMLNDSGPTEQDRHPDDFSNTVKHTQAFISLQRKPRALAASSYEHELGHESLKPMDEPQHPSGLQKQSVATGKADQQQVQGTQSDGSTLEPESKPYKVNPLEANTDTQEASEEKVECLNKESKELQSQELSHVEHTVVNNILGLKPVKANKSLLAENELLSRSVLLQAKVSSPVIVVQTKTESQSIVFSDRMKEVPHQLHPRFKDTSNLSPAIKVNDVRHTRTQQKVASLRAVFERAERVEKNNCYLPPQFTDLTDTEEPFIQKSVEVEDVHSFVPELKENAEEETVDSKDRAETYVHKTLAGLNFTQHNADEHSSANKQKVSLEVLGRVEPVGEHTSMYHEHRIQPEAKTKLEGEVRKVHRPSSKHIRTLQEARAGPVKPSATKQHSSNHPSAPNRSAAATTAAQNYLHGKQLGQNRAVNALPTLSDKLFTRRSAPTRASQSPLRHSRTDPSPGRISASTKQPQAQQDKTKAIQLGQSSSRQRSASTTDDSPLSTAALFLRRVRSLKRENDRVPPKENRK</sequence>
<feature type="compositionally biased region" description="Polar residues" evidence="5">
    <location>
        <begin position="488"/>
        <end position="503"/>
    </location>
</feature>
<feature type="compositionally biased region" description="Polar residues" evidence="5">
    <location>
        <begin position="1422"/>
        <end position="1435"/>
    </location>
</feature>
<feature type="region of interest" description="Disordered" evidence="5">
    <location>
        <begin position="819"/>
        <end position="886"/>
    </location>
</feature>
<evidence type="ECO:0000259" key="6">
    <source>
        <dbReference type="Pfam" id="PF07894"/>
    </source>
</evidence>
<organism evidence="7 8">
    <name type="scientific">Astyanax mexicanus</name>
    <name type="common">Blind cave fish</name>
    <name type="synonym">Astyanax fasciatus mexicanus</name>
    <dbReference type="NCBI Taxonomy" id="7994"/>
    <lineage>
        <taxon>Eukaryota</taxon>
        <taxon>Metazoa</taxon>
        <taxon>Chordata</taxon>
        <taxon>Craniata</taxon>
        <taxon>Vertebrata</taxon>
        <taxon>Euteleostomi</taxon>
        <taxon>Actinopterygii</taxon>
        <taxon>Neopterygii</taxon>
        <taxon>Teleostei</taxon>
        <taxon>Ostariophysi</taxon>
        <taxon>Characiformes</taxon>
        <taxon>Characoidei</taxon>
        <taxon>Acestrorhamphidae</taxon>
        <taxon>Acestrorhamphinae</taxon>
        <taxon>Astyanax</taxon>
    </lineage>
</organism>
<reference evidence="7" key="1">
    <citation type="submission" date="2025-08" db="UniProtKB">
        <authorList>
            <consortium name="Ensembl"/>
        </authorList>
    </citation>
    <scope>IDENTIFICATION</scope>
</reference>
<evidence type="ECO:0000256" key="1">
    <source>
        <dbReference type="ARBA" id="ARBA00004245"/>
    </source>
</evidence>
<keyword evidence="4" id="KW-0206">Cytoskeleton</keyword>
<evidence type="ECO:0000256" key="2">
    <source>
        <dbReference type="ARBA" id="ARBA00006937"/>
    </source>
</evidence>
<name>A0A8B9LJD7_ASTMX</name>
<feature type="compositionally biased region" description="Polar residues" evidence="5">
    <location>
        <begin position="1101"/>
        <end position="1126"/>
    </location>
</feature>
<feature type="compositionally biased region" description="Basic and acidic residues" evidence="5">
    <location>
        <begin position="659"/>
        <end position="670"/>
    </location>
</feature>
<feature type="region of interest" description="Disordered" evidence="5">
    <location>
        <begin position="648"/>
        <end position="675"/>
    </location>
</feature>
<dbReference type="GO" id="GO:0005856">
    <property type="term" value="C:cytoskeleton"/>
    <property type="evidence" value="ECO:0007669"/>
    <property type="project" value="UniProtKB-SubCell"/>
</dbReference>
<feature type="region of interest" description="Disordered" evidence="5">
    <location>
        <begin position="331"/>
        <end position="350"/>
    </location>
</feature>
<dbReference type="InterPro" id="IPR050944">
    <property type="entry name" value="FAM83"/>
</dbReference>
<dbReference type="Ensembl" id="ENSAMXT00005053787.1">
    <property type="protein sequence ID" value="ENSAMXP00005049614.1"/>
    <property type="gene ID" value="ENSAMXG00005022590.1"/>
</dbReference>
<feature type="compositionally biased region" description="Basic and acidic residues" evidence="5">
    <location>
        <begin position="715"/>
        <end position="725"/>
    </location>
</feature>
<evidence type="ECO:0000313" key="8">
    <source>
        <dbReference type="Proteomes" id="UP000694621"/>
    </source>
</evidence>
<feature type="compositionally biased region" description="Low complexity" evidence="5">
    <location>
        <begin position="1517"/>
        <end position="1531"/>
    </location>
</feature>
<dbReference type="Gene3D" id="3.30.870.10">
    <property type="entry name" value="Endonuclease Chain A"/>
    <property type="match status" value="1"/>
</dbReference>